<dbReference type="EMBL" id="RBSH01000231">
    <property type="protein sequence ID" value="RMR97871.1"/>
    <property type="molecule type" value="Genomic_DNA"/>
</dbReference>
<dbReference type="GO" id="GO:0003677">
    <property type="term" value="F:DNA binding"/>
    <property type="evidence" value="ECO:0007669"/>
    <property type="project" value="UniProtKB-UniRule"/>
</dbReference>
<feature type="DNA-binding region" description="H-T-H motif" evidence="4">
    <location>
        <begin position="171"/>
        <end position="190"/>
    </location>
</feature>
<evidence type="ECO:0000259" key="6">
    <source>
        <dbReference type="PROSITE" id="PS50977"/>
    </source>
</evidence>
<evidence type="ECO:0000256" key="5">
    <source>
        <dbReference type="SAM" id="MobiDB-lite"/>
    </source>
</evidence>
<evidence type="ECO:0000256" key="1">
    <source>
        <dbReference type="ARBA" id="ARBA00023015"/>
    </source>
</evidence>
<dbReference type="Gene3D" id="1.10.357.10">
    <property type="entry name" value="Tetracycline Repressor, domain 2"/>
    <property type="match status" value="1"/>
</dbReference>
<dbReference type="SUPFAM" id="SSF48498">
    <property type="entry name" value="Tetracyclin repressor-like, C-terminal domain"/>
    <property type="match status" value="1"/>
</dbReference>
<dbReference type="InterPro" id="IPR001647">
    <property type="entry name" value="HTH_TetR"/>
</dbReference>
<accession>A0AB37QL53</accession>
<dbReference type="PANTHER" id="PTHR47506:SF7">
    <property type="entry name" value="TRANSCRIPTIONAL REGULATORY PROTEIN"/>
    <property type="match status" value="1"/>
</dbReference>
<reference evidence="7 8" key="1">
    <citation type="submission" date="2018-08" db="EMBL/GenBank/DDBJ databases">
        <title>Recombination of ecologically and evolutionarily significant loci maintains genetic cohesion in the Pseudomonas syringae species complex.</title>
        <authorList>
            <person name="Dillon M."/>
            <person name="Thakur S."/>
            <person name="Almeida R.N.D."/>
            <person name="Weir B.S."/>
            <person name="Guttman D.S."/>
        </authorList>
    </citation>
    <scope>NUCLEOTIDE SEQUENCE [LARGE SCALE GENOMIC DNA]</scope>
    <source>
        <strain evidence="7 8">ICMP 5019</strain>
    </source>
</reference>
<comment type="caution">
    <text evidence="7">The sequence shown here is derived from an EMBL/GenBank/DDBJ whole genome shotgun (WGS) entry which is preliminary data.</text>
</comment>
<evidence type="ECO:0000256" key="3">
    <source>
        <dbReference type="ARBA" id="ARBA00023163"/>
    </source>
</evidence>
<protein>
    <submittedName>
        <fullName evidence="7">TetR family transcriptional regulator</fullName>
    </submittedName>
</protein>
<proteinExistence type="predicted"/>
<evidence type="ECO:0000256" key="2">
    <source>
        <dbReference type="ARBA" id="ARBA00023125"/>
    </source>
</evidence>
<organism evidence="7 8">
    <name type="scientific">Pseudomonas coronafaciens pv. garcae</name>
    <dbReference type="NCBI Taxonomy" id="251653"/>
    <lineage>
        <taxon>Bacteria</taxon>
        <taxon>Pseudomonadati</taxon>
        <taxon>Pseudomonadota</taxon>
        <taxon>Gammaproteobacteria</taxon>
        <taxon>Pseudomonadales</taxon>
        <taxon>Pseudomonadaceae</taxon>
        <taxon>Pseudomonas</taxon>
        <taxon>Pseudomonas coronafaciens</taxon>
    </lineage>
</organism>
<name>A0AB37QL53_9PSED</name>
<evidence type="ECO:0000256" key="4">
    <source>
        <dbReference type="PROSITE-ProRule" id="PRU00335"/>
    </source>
</evidence>
<sequence>MLKKWLFDAWALLMSQPELLIGISARRTYLAQRVASWGGLQDGKYSGLSCYKEKCREYVNTFNATTKISPHRNASRHPSSDSRAIGQQGAKTFSTVPGGWSPDDQSLFHDRCKLPDPLMTVNINAIFSSCRTARQRGKYMKVTKAQAQANRAHIVETASVQFRERGFDGVGIADLMAAAGFTHGGFYKHFGSKSDLMAESAACSIQQTVEQSKDIEPAQFIDYYLSRNHRDNPGTGCTMAALGGDAARQSDEVKATFAKGIESILAAMQPSDERTDGDTLQQARAQTIDMFAHAIGALLLSRSCPDDSPLADEILEVCRAKMLAQVTPAQAG</sequence>
<dbReference type="InterPro" id="IPR009057">
    <property type="entry name" value="Homeodomain-like_sf"/>
</dbReference>
<dbReference type="SUPFAM" id="SSF46689">
    <property type="entry name" value="Homeodomain-like"/>
    <property type="match status" value="1"/>
</dbReference>
<gene>
    <name evidence="7" type="ORF">ALP74_04234</name>
</gene>
<dbReference type="Gene3D" id="1.10.10.60">
    <property type="entry name" value="Homeodomain-like"/>
    <property type="match status" value="1"/>
</dbReference>
<evidence type="ECO:0000313" key="8">
    <source>
        <dbReference type="Proteomes" id="UP000272613"/>
    </source>
</evidence>
<keyword evidence="1" id="KW-0805">Transcription regulation</keyword>
<dbReference type="Proteomes" id="UP000272613">
    <property type="component" value="Unassembled WGS sequence"/>
</dbReference>
<dbReference type="Pfam" id="PF00440">
    <property type="entry name" value="TetR_N"/>
    <property type="match status" value="1"/>
</dbReference>
<dbReference type="InterPro" id="IPR036271">
    <property type="entry name" value="Tet_transcr_reg_TetR-rel_C_sf"/>
</dbReference>
<dbReference type="AlphaFoldDB" id="A0AB37QL53"/>
<dbReference type="PROSITE" id="PS50977">
    <property type="entry name" value="HTH_TETR_2"/>
    <property type="match status" value="1"/>
</dbReference>
<evidence type="ECO:0000313" key="7">
    <source>
        <dbReference type="EMBL" id="RMR97871.1"/>
    </source>
</evidence>
<feature type="region of interest" description="Disordered" evidence="5">
    <location>
        <begin position="69"/>
        <end position="88"/>
    </location>
</feature>
<feature type="domain" description="HTH tetR-type" evidence="6">
    <location>
        <begin position="148"/>
        <end position="208"/>
    </location>
</feature>
<dbReference type="PRINTS" id="PR00455">
    <property type="entry name" value="HTHTETR"/>
</dbReference>
<dbReference type="PANTHER" id="PTHR47506">
    <property type="entry name" value="TRANSCRIPTIONAL REGULATORY PROTEIN"/>
    <property type="match status" value="1"/>
</dbReference>
<keyword evidence="2 4" id="KW-0238">DNA-binding</keyword>
<keyword evidence="3" id="KW-0804">Transcription</keyword>